<accession>A0A6A3LUX4</accession>
<proteinExistence type="predicted"/>
<feature type="region of interest" description="Disordered" evidence="1">
    <location>
        <begin position="70"/>
        <end position="166"/>
    </location>
</feature>
<evidence type="ECO:0000313" key="3">
    <source>
        <dbReference type="Proteomes" id="UP000429607"/>
    </source>
</evidence>
<comment type="caution">
    <text evidence="2">The sequence shown here is derived from an EMBL/GenBank/DDBJ whole genome shotgun (WGS) entry which is preliminary data.</text>
</comment>
<feature type="compositionally biased region" description="Basic and acidic residues" evidence="1">
    <location>
        <begin position="146"/>
        <end position="156"/>
    </location>
</feature>
<reference evidence="2 3" key="1">
    <citation type="submission" date="2018-09" db="EMBL/GenBank/DDBJ databases">
        <title>Genomic investigation of the strawberry pathogen Phytophthora fragariae indicates pathogenicity is determined by transcriptional variation in three key races.</title>
        <authorList>
            <person name="Adams T.M."/>
            <person name="Armitage A.D."/>
            <person name="Sobczyk M.K."/>
            <person name="Bates H.J."/>
            <person name="Dunwell J.M."/>
            <person name="Nellist C.F."/>
            <person name="Harrison R.J."/>
        </authorList>
    </citation>
    <scope>NUCLEOTIDE SEQUENCE [LARGE SCALE GENOMIC DNA]</scope>
    <source>
        <strain evidence="2 3">SCRP249</strain>
    </source>
</reference>
<name>A0A6A3LUX4_9STRA</name>
<feature type="compositionally biased region" description="Acidic residues" evidence="1">
    <location>
        <begin position="72"/>
        <end position="83"/>
    </location>
</feature>
<organism evidence="2 3">
    <name type="scientific">Phytophthora rubi</name>
    <dbReference type="NCBI Taxonomy" id="129364"/>
    <lineage>
        <taxon>Eukaryota</taxon>
        <taxon>Sar</taxon>
        <taxon>Stramenopiles</taxon>
        <taxon>Oomycota</taxon>
        <taxon>Peronosporomycetes</taxon>
        <taxon>Peronosporales</taxon>
        <taxon>Peronosporaceae</taxon>
        <taxon>Phytophthora</taxon>
    </lineage>
</organism>
<evidence type="ECO:0000256" key="1">
    <source>
        <dbReference type="SAM" id="MobiDB-lite"/>
    </source>
</evidence>
<protein>
    <submittedName>
        <fullName evidence="2">Uncharacterized protein</fullName>
    </submittedName>
</protein>
<feature type="compositionally biased region" description="Basic and acidic residues" evidence="1">
    <location>
        <begin position="84"/>
        <end position="95"/>
    </location>
</feature>
<dbReference type="Proteomes" id="UP000429607">
    <property type="component" value="Unassembled WGS sequence"/>
</dbReference>
<dbReference type="EMBL" id="QXFV01000899">
    <property type="protein sequence ID" value="KAE9021875.1"/>
    <property type="molecule type" value="Genomic_DNA"/>
</dbReference>
<evidence type="ECO:0000313" key="2">
    <source>
        <dbReference type="EMBL" id="KAE9021875.1"/>
    </source>
</evidence>
<dbReference type="AlphaFoldDB" id="A0A6A3LUX4"/>
<sequence>MYFQSALDWLGEDRPTHTCFYREDLVNMLVRMVFWNKLDDSNWPKYVPRGVQPPFWGELVPSKVLDAKVLLEESESEQNDESEESVRSDAGKEGPGDDANDADVPTVAEKPSQRRKRPSSHTSVRDQPPAKRSRRDSRSPLAQKEYSQRTAEDKAVVETPGDGVTS</sequence>
<gene>
    <name evidence="2" type="ORF">PR001_g13283</name>
</gene>